<comment type="similarity">
    <text evidence="1">Belongs to the ABC transporter superfamily.</text>
</comment>
<evidence type="ECO:0000313" key="7">
    <source>
        <dbReference type="Proteomes" id="UP001589740"/>
    </source>
</evidence>
<organism evidence="6 7">
    <name type="scientific">Salinicoccus siamensis</name>
    <dbReference type="NCBI Taxonomy" id="381830"/>
    <lineage>
        <taxon>Bacteria</taxon>
        <taxon>Bacillati</taxon>
        <taxon>Bacillota</taxon>
        <taxon>Bacilli</taxon>
        <taxon>Bacillales</taxon>
        <taxon>Staphylococcaceae</taxon>
        <taxon>Salinicoccus</taxon>
    </lineage>
</organism>
<comment type="caution">
    <text evidence="6">The sequence shown here is derived from an EMBL/GenBank/DDBJ whole genome shotgun (WGS) entry which is preliminary data.</text>
</comment>
<dbReference type="Pfam" id="PF00005">
    <property type="entry name" value="ABC_tran"/>
    <property type="match status" value="1"/>
</dbReference>
<evidence type="ECO:0000256" key="3">
    <source>
        <dbReference type="ARBA" id="ARBA00022741"/>
    </source>
</evidence>
<dbReference type="EMBL" id="JBHMAH010000004">
    <property type="protein sequence ID" value="MFB9860004.1"/>
    <property type="molecule type" value="Genomic_DNA"/>
</dbReference>
<evidence type="ECO:0000256" key="4">
    <source>
        <dbReference type="ARBA" id="ARBA00022840"/>
    </source>
</evidence>
<reference evidence="6 7" key="1">
    <citation type="submission" date="2024-09" db="EMBL/GenBank/DDBJ databases">
        <authorList>
            <person name="Sun Q."/>
            <person name="Mori K."/>
        </authorList>
    </citation>
    <scope>NUCLEOTIDE SEQUENCE [LARGE SCALE GENOMIC DNA]</scope>
    <source>
        <strain evidence="6 7">JCM 12822</strain>
    </source>
</reference>
<dbReference type="SUPFAM" id="SSF52540">
    <property type="entry name" value="P-loop containing nucleoside triphosphate hydrolases"/>
    <property type="match status" value="1"/>
</dbReference>
<keyword evidence="4 6" id="KW-0067">ATP-binding</keyword>
<evidence type="ECO:0000256" key="1">
    <source>
        <dbReference type="ARBA" id="ARBA00005417"/>
    </source>
</evidence>
<dbReference type="InterPro" id="IPR027417">
    <property type="entry name" value="P-loop_NTPase"/>
</dbReference>
<sequence>MPESTLTITGLNKKIGRKNIIKDLDFTVRPGEVFGFIGPNGAGKTTSIRMMVGLMGITSGDVVIQGNSIKKNYKEAISEVGAIVENPEMYPFMTGWQNLKHFARMSDGVTQERIKEVIRLVGLENAIKTKVGKYSLGMRQRLGIAQALLHNPSVLILDEPTNGLDPSGIREIRRYIRKLAVEDGVSVIVSSHLLSEIDLMCDRIGVIKNGEIIAIKDLNEADDAKVHTVNLILEPKDQAVELLQHEEKVKIVDTSDQIRVEMDKSDIPQLITRLVAEDIEVYGVDAVKSTLEEQFLEMIGENVIE</sequence>
<evidence type="ECO:0000313" key="6">
    <source>
        <dbReference type="EMBL" id="MFB9860004.1"/>
    </source>
</evidence>
<dbReference type="Gene3D" id="3.40.50.300">
    <property type="entry name" value="P-loop containing nucleotide triphosphate hydrolases"/>
    <property type="match status" value="1"/>
</dbReference>
<proteinExistence type="inferred from homology"/>
<feature type="domain" description="ABC transporter" evidence="5">
    <location>
        <begin position="6"/>
        <end position="234"/>
    </location>
</feature>
<accession>A0ABV5Z1M5</accession>
<dbReference type="InterPro" id="IPR003593">
    <property type="entry name" value="AAA+_ATPase"/>
</dbReference>
<keyword evidence="7" id="KW-1185">Reference proteome</keyword>
<dbReference type="SMART" id="SM00382">
    <property type="entry name" value="AAA"/>
    <property type="match status" value="1"/>
</dbReference>
<dbReference type="InterPro" id="IPR003439">
    <property type="entry name" value="ABC_transporter-like_ATP-bd"/>
</dbReference>
<dbReference type="RefSeq" id="WP_380569607.1">
    <property type="nucleotide sequence ID" value="NZ_JBHMAH010000004.1"/>
</dbReference>
<keyword evidence="2" id="KW-0813">Transport</keyword>
<evidence type="ECO:0000259" key="5">
    <source>
        <dbReference type="PROSITE" id="PS50893"/>
    </source>
</evidence>
<dbReference type="InterPro" id="IPR017871">
    <property type="entry name" value="ABC_transporter-like_CS"/>
</dbReference>
<dbReference type="PROSITE" id="PS50893">
    <property type="entry name" value="ABC_TRANSPORTER_2"/>
    <property type="match status" value="1"/>
</dbReference>
<keyword evidence="3" id="KW-0547">Nucleotide-binding</keyword>
<dbReference type="PANTHER" id="PTHR43335">
    <property type="entry name" value="ABC TRANSPORTER, ATP-BINDING PROTEIN"/>
    <property type="match status" value="1"/>
</dbReference>
<dbReference type="Proteomes" id="UP001589740">
    <property type="component" value="Unassembled WGS sequence"/>
</dbReference>
<gene>
    <name evidence="6" type="ORF">ACFFLE_02620</name>
</gene>
<evidence type="ECO:0000256" key="2">
    <source>
        <dbReference type="ARBA" id="ARBA00022448"/>
    </source>
</evidence>
<protein>
    <submittedName>
        <fullName evidence="6">ABC transporter ATP-binding protein</fullName>
    </submittedName>
</protein>
<dbReference type="PROSITE" id="PS00211">
    <property type="entry name" value="ABC_TRANSPORTER_1"/>
    <property type="match status" value="1"/>
</dbReference>
<dbReference type="GO" id="GO:0005524">
    <property type="term" value="F:ATP binding"/>
    <property type="evidence" value="ECO:0007669"/>
    <property type="project" value="UniProtKB-KW"/>
</dbReference>
<dbReference type="PANTHER" id="PTHR43335:SF4">
    <property type="entry name" value="ABC TRANSPORTER, ATP-BINDING PROTEIN"/>
    <property type="match status" value="1"/>
</dbReference>
<name>A0ABV5Z1M5_9STAP</name>